<organism evidence="1 2">
    <name type="scientific">Pseudolactococcus insecticola</name>
    <dbReference type="NCBI Taxonomy" id="2709158"/>
    <lineage>
        <taxon>Bacteria</taxon>
        <taxon>Bacillati</taxon>
        <taxon>Bacillota</taxon>
        <taxon>Bacilli</taxon>
        <taxon>Lactobacillales</taxon>
        <taxon>Streptococcaceae</taxon>
        <taxon>Pseudolactococcus</taxon>
    </lineage>
</organism>
<gene>
    <name evidence="1" type="ORF">Hs20B_02970</name>
</gene>
<comment type="caution">
    <text evidence="1">The sequence shown here is derived from an EMBL/GenBank/DDBJ whole genome shotgun (WGS) entry which is preliminary data.</text>
</comment>
<name>A0A6A0B3I5_9LACT</name>
<dbReference type="EMBL" id="BLLH01000001">
    <property type="protein sequence ID" value="GFH39899.1"/>
    <property type="molecule type" value="Genomic_DNA"/>
</dbReference>
<protein>
    <submittedName>
        <fullName evidence="1">Uncharacterized protein</fullName>
    </submittedName>
</protein>
<dbReference type="Proteomes" id="UP000475928">
    <property type="component" value="Unassembled WGS sequence"/>
</dbReference>
<dbReference type="AlphaFoldDB" id="A0A6A0B3I5"/>
<reference evidence="1 2" key="1">
    <citation type="submission" date="2020-02" db="EMBL/GenBank/DDBJ databases">
        <title>Draft genome sequence of Lactococcus sp. Hs20B0-1.</title>
        <authorList>
            <person name="Noda S."/>
            <person name="Yuki M."/>
            <person name="Ohkuma M."/>
        </authorList>
    </citation>
    <scope>NUCLEOTIDE SEQUENCE [LARGE SCALE GENOMIC DNA]</scope>
    <source>
        <strain evidence="1 2">Hs20B0-1</strain>
    </source>
</reference>
<dbReference type="RefSeq" id="WP_172354902.1">
    <property type="nucleotide sequence ID" value="NZ_BLLH01000001.1"/>
</dbReference>
<keyword evidence="2" id="KW-1185">Reference proteome</keyword>
<evidence type="ECO:0000313" key="1">
    <source>
        <dbReference type="EMBL" id="GFH39899.1"/>
    </source>
</evidence>
<proteinExistence type="predicted"/>
<accession>A0A6A0B3I5</accession>
<sequence>MFGLYYYDNGQRNFVVMNVPMEALILPRIKMYLDNHQIAYGDIKEISRTDNEVRYSFDESDNFFLQTFEEK</sequence>
<evidence type="ECO:0000313" key="2">
    <source>
        <dbReference type="Proteomes" id="UP000475928"/>
    </source>
</evidence>